<evidence type="ECO:0000259" key="5">
    <source>
        <dbReference type="Pfam" id="PF04073"/>
    </source>
</evidence>
<dbReference type="InterPro" id="IPR007214">
    <property type="entry name" value="YbaK/aa-tRNA-synth-assoc-dom"/>
</dbReference>
<dbReference type="PIRSF" id="PIRSF006181">
    <property type="entry name" value="EbsC_YbaK"/>
    <property type="match status" value="1"/>
</dbReference>
<keyword evidence="2 4" id="KW-0648">Protein biosynthesis</keyword>
<evidence type="ECO:0000313" key="7">
    <source>
        <dbReference type="Proteomes" id="UP000641741"/>
    </source>
</evidence>
<dbReference type="EC" id="4.2.-.-" evidence="4"/>
<organism evidence="6 7">
    <name type="scientific">Agathobaculum hominis</name>
    <dbReference type="NCBI Taxonomy" id="2763014"/>
    <lineage>
        <taxon>Bacteria</taxon>
        <taxon>Bacillati</taxon>
        <taxon>Bacillota</taxon>
        <taxon>Clostridia</taxon>
        <taxon>Eubacteriales</taxon>
        <taxon>Butyricicoccaceae</taxon>
        <taxon>Agathobaculum</taxon>
    </lineage>
</organism>
<dbReference type="Pfam" id="PF04073">
    <property type="entry name" value="tRNA_edit"/>
    <property type="match status" value="1"/>
</dbReference>
<sequence length="163" mass="17402">MAKKSASEKTNVMRVLEQHKIAYTPHEYPHGKEAVDGASVAHLLGQDPAQVFKTLVARGKSGGFHVFVIPVEKELDLKKAAKASGEKSVEMVHVKELLGLTGYVRGGCSPVGMKKAFPTVFDESVLNVPTVMVSAGKIGYQVECTPADLIGLVRAQTAAITTE</sequence>
<comment type="caution">
    <text evidence="6">The sequence shown here is derived from an EMBL/GenBank/DDBJ whole genome shotgun (WGS) entry which is preliminary data.</text>
</comment>
<dbReference type="SUPFAM" id="SSF55826">
    <property type="entry name" value="YbaK/ProRS associated domain"/>
    <property type="match status" value="1"/>
</dbReference>
<dbReference type="InterPro" id="IPR004369">
    <property type="entry name" value="Prolyl-tRNA_editing_YbaK/EbsC"/>
</dbReference>
<dbReference type="NCBIfam" id="TIGR00011">
    <property type="entry name" value="YbaK_EbsC"/>
    <property type="match status" value="1"/>
</dbReference>
<feature type="domain" description="YbaK/aminoacyl-tRNA synthetase-associated" evidence="5">
    <location>
        <begin position="38"/>
        <end position="150"/>
    </location>
</feature>
<protein>
    <recommendedName>
        <fullName evidence="4">Cys-tRNA(Pro)/Cys-tRNA(Cys) deacylase</fullName>
        <ecNumber evidence="4">4.2.-.-</ecNumber>
    </recommendedName>
</protein>
<evidence type="ECO:0000256" key="4">
    <source>
        <dbReference type="PIRNR" id="PIRNR006181"/>
    </source>
</evidence>
<dbReference type="Gene3D" id="3.90.960.10">
    <property type="entry name" value="YbaK/aminoacyl-tRNA synthetase-associated domain"/>
    <property type="match status" value="1"/>
</dbReference>
<evidence type="ECO:0000256" key="1">
    <source>
        <dbReference type="ARBA" id="ARBA00009798"/>
    </source>
</evidence>
<accession>A0ABR7GLS4</accession>
<dbReference type="PANTHER" id="PTHR30411">
    <property type="entry name" value="CYTOPLASMIC PROTEIN"/>
    <property type="match status" value="1"/>
</dbReference>
<dbReference type="EMBL" id="JACOPK010000003">
    <property type="protein sequence ID" value="MBC5695264.1"/>
    <property type="molecule type" value="Genomic_DNA"/>
</dbReference>
<comment type="similarity">
    <text evidence="1 4">Belongs to the prolyl-tRNA editing family. YbaK/EbsC subfamily.</text>
</comment>
<evidence type="ECO:0000256" key="2">
    <source>
        <dbReference type="ARBA" id="ARBA00022917"/>
    </source>
</evidence>
<dbReference type="CDD" id="cd00002">
    <property type="entry name" value="YbaK_deacylase"/>
    <property type="match status" value="1"/>
</dbReference>
<evidence type="ECO:0000256" key="3">
    <source>
        <dbReference type="ARBA" id="ARBA00023239"/>
    </source>
</evidence>
<evidence type="ECO:0000313" key="6">
    <source>
        <dbReference type="EMBL" id="MBC5695264.1"/>
    </source>
</evidence>
<dbReference type="RefSeq" id="WP_186969541.1">
    <property type="nucleotide sequence ID" value="NZ_JACOPK010000003.1"/>
</dbReference>
<dbReference type="InterPro" id="IPR036754">
    <property type="entry name" value="YbaK/aa-tRNA-synt-asso_dom_sf"/>
</dbReference>
<gene>
    <name evidence="6" type="primary">ybaK</name>
    <name evidence="6" type="ORF">H8S02_04800</name>
</gene>
<dbReference type="PANTHER" id="PTHR30411:SF0">
    <property type="entry name" value="CYS-TRNA(PRO)_CYS-TRNA(CYS) DEACYLASE YBAK"/>
    <property type="match status" value="1"/>
</dbReference>
<dbReference type="Proteomes" id="UP000641741">
    <property type="component" value="Unassembled WGS sequence"/>
</dbReference>
<keyword evidence="3 4" id="KW-0456">Lyase</keyword>
<name>A0ABR7GLS4_9FIRM</name>
<proteinExistence type="inferred from homology"/>
<reference evidence="6 7" key="1">
    <citation type="submission" date="2020-08" db="EMBL/GenBank/DDBJ databases">
        <title>Genome public.</title>
        <authorList>
            <person name="Liu C."/>
            <person name="Sun Q."/>
        </authorList>
    </citation>
    <scope>NUCLEOTIDE SEQUENCE [LARGE SCALE GENOMIC DNA]</scope>
    <source>
        <strain evidence="6 7">M2</strain>
    </source>
</reference>
<keyword evidence="7" id="KW-1185">Reference proteome</keyword>